<keyword evidence="2" id="KW-1185">Reference proteome</keyword>
<gene>
    <name evidence="1" type="ORF">FBU59_007248</name>
</gene>
<feature type="non-terminal residue" evidence="1">
    <location>
        <position position="164"/>
    </location>
</feature>
<organism evidence="1 2">
    <name type="scientific">Linderina macrospora</name>
    <dbReference type="NCBI Taxonomy" id="4868"/>
    <lineage>
        <taxon>Eukaryota</taxon>
        <taxon>Fungi</taxon>
        <taxon>Fungi incertae sedis</taxon>
        <taxon>Zoopagomycota</taxon>
        <taxon>Kickxellomycotina</taxon>
        <taxon>Kickxellomycetes</taxon>
        <taxon>Kickxellales</taxon>
        <taxon>Kickxellaceae</taxon>
        <taxon>Linderina</taxon>
    </lineage>
</organism>
<protein>
    <submittedName>
        <fullName evidence="1">Uncharacterized protein</fullName>
    </submittedName>
</protein>
<evidence type="ECO:0000313" key="1">
    <source>
        <dbReference type="EMBL" id="KAJ1927145.1"/>
    </source>
</evidence>
<comment type="caution">
    <text evidence="1">The sequence shown here is derived from an EMBL/GenBank/DDBJ whole genome shotgun (WGS) entry which is preliminary data.</text>
</comment>
<name>A0ACC1IXV7_9FUNG</name>
<evidence type="ECO:0000313" key="2">
    <source>
        <dbReference type="Proteomes" id="UP001150603"/>
    </source>
</evidence>
<dbReference type="EMBL" id="JANBPW010006839">
    <property type="protein sequence ID" value="KAJ1927145.1"/>
    <property type="molecule type" value="Genomic_DNA"/>
</dbReference>
<dbReference type="Proteomes" id="UP001150603">
    <property type="component" value="Unassembled WGS sequence"/>
</dbReference>
<reference evidence="1" key="1">
    <citation type="submission" date="2022-07" db="EMBL/GenBank/DDBJ databases">
        <title>Phylogenomic reconstructions and comparative analyses of Kickxellomycotina fungi.</title>
        <authorList>
            <person name="Reynolds N.K."/>
            <person name="Stajich J.E."/>
            <person name="Barry K."/>
            <person name="Grigoriev I.V."/>
            <person name="Crous P."/>
            <person name="Smith M.E."/>
        </authorList>
    </citation>
    <scope>NUCLEOTIDE SEQUENCE</scope>
    <source>
        <strain evidence="1">NRRL 5244</strain>
    </source>
</reference>
<proteinExistence type="predicted"/>
<accession>A0ACC1IXV7</accession>
<sequence>MSSSPEIVVIFGATGQQGASILRSLAGSPKYHIRAVTRSASSANAQRLLHQYPSVELVEADLDHPDTVVDAVAGAQIVFGVTQFFQPAIMGSSDPAEHEFQQGKTLVDACVKQNVPYVIFSSCPSAIHKTSGEIGEIAFFDGKFKVQEYLLKQPVKATVVQLAT</sequence>